<feature type="compositionally biased region" description="Polar residues" evidence="4">
    <location>
        <begin position="201"/>
        <end position="216"/>
    </location>
</feature>
<gene>
    <name evidence="8" type="primary">ORF70314</name>
</gene>
<evidence type="ECO:0000256" key="5">
    <source>
        <dbReference type="SAM" id="Phobius"/>
    </source>
</evidence>
<evidence type="ECO:0000256" key="6">
    <source>
        <dbReference type="SAM" id="SignalP"/>
    </source>
</evidence>
<sequence length="310" mass="34968">MEIKRYLLWLYWFMMILFISEAEIRYLQCTEFVSPLSIHTVGTSVGVIQLPISGGRYKSNQICEWYLETDTAGYGIRLDVVKSSMQGKDFSGECNNDYVDIFDSHTVFIGRFCGSAQGMSYTSTGNQMVVKFHSDASMEFTGFQAKYQSVLLGPNKDEQEEENKRILNLAIGIPIGLIALFGVIICFIYRFRYWGRRKASTTQPQSANATQNSVATQRILPGGSSRSTDALNMYHDNRVSNIGVNQFPSNVYVQDRSELEFDQGGLRQSRSVTPPPSYNSLIFDSNIIDIPLTPPPYEMVVKEYIGPANH</sequence>
<dbReference type="Pfam" id="PF00431">
    <property type="entry name" value="CUB"/>
    <property type="match status" value="1"/>
</dbReference>
<evidence type="ECO:0000256" key="2">
    <source>
        <dbReference type="ARBA" id="ARBA00023157"/>
    </source>
</evidence>
<feature type="region of interest" description="Disordered" evidence="4">
    <location>
        <begin position="201"/>
        <end position="227"/>
    </location>
</feature>
<keyword evidence="6" id="KW-0732">Signal</keyword>
<reference evidence="8" key="1">
    <citation type="submission" date="2014-12" db="EMBL/GenBank/DDBJ databases">
        <title>Insight into the proteome of Arion vulgaris.</title>
        <authorList>
            <person name="Aradska J."/>
            <person name="Bulat T."/>
            <person name="Smidak R."/>
            <person name="Sarate P."/>
            <person name="Gangsoo J."/>
            <person name="Sialana F."/>
            <person name="Bilban M."/>
            <person name="Lubec G."/>
        </authorList>
    </citation>
    <scope>NUCLEOTIDE SEQUENCE</scope>
    <source>
        <tissue evidence="8">Skin</tissue>
    </source>
</reference>
<comment type="caution">
    <text evidence="3">Lacks conserved residue(s) required for the propagation of feature annotation.</text>
</comment>
<keyword evidence="2" id="KW-1015">Disulfide bond</keyword>
<evidence type="ECO:0000313" key="8">
    <source>
        <dbReference type="EMBL" id="CEK69469.1"/>
    </source>
</evidence>
<evidence type="ECO:0000256" key="1">
    <source>
        <dbReference type="ARBA" id="ARBA00022737"/>
    </source>
</evidence>
<keyword evidence="5" id="KW-0472">Membrane</keyword>
<keyword evidence="1" id="KW-0677">Repeat</keyword>
<protein>
    <recommendedName>
        <fullName evidence="7">CUB domain-containing protein</fullName>
    </recommendedName>
</protein>
<dbReference type="Gene3D" id="2.60.120.290">
    <property type="entry name" value="Spermadhesin, CUB domain"/>
    <property type="match status" value="1"/>
</dbReference>
<feature type="transmembrane region" description="Helical" evidence="5">
    <location>
        <begin position="166"/>
        <end position="189"/>
    </location>
</feature>
<organism evidence="8">
    <name type="scientific">Arion vulgaris</name>
    <dbReference type="NCBI Taxonomy" id="1028688"/>
    <lineage>
        <taxon>Eukaryota</taxon>
        <taxon>Metazoa</taxon>
        <taxon>Spiralia</taxon>
        <taxon>Lophotrochozoa</taxon>
        <taxon>Mollusca</taxon>
        <taxon>Gastropoda</taxon>
        <taxon>Heterobranchia</taxon>
        <taxon>Euthyneura</taxon>
        <taxon>Panpulmonata</taxon>
        <taxon>Eupulmonata</taxon>
        <taxon>Stylommatophora</taxon>
        <taxon>Helicina</taxon>
        <taxon>Arionoidea</taxon>
        <taxon>Arionidae</taxon>
        <taxon>Arion</taxon>
    </lineage>
</organism>
<dbReference type="EMBL" id="HACG01022604">
    <property type="protein sequence ID" value="CEK69469.1"/>
    <property type="molecule type" value="Transcribed_RNA"/>
</dbReference>
<dbReference type="InterPro" id="IPR035914">
    <property type="entry name" value="Sperma_CUB_dom_sf"/>
</dbReference>
<feature type="domain" description="CUB" evidence="7">
    <location>
        <begin position="29"/>
        <end position="150"/>
    </location>
</feature>
<dbReference type="PANTHER" id="PTHR24251">
    <property type="entry name" value="OVOCHYMASE-RELATED"/>
    <property type="match status" value="1"/>
</dbReference>
<keyword evidence="5" id="KW-0812">Transmembrane</keyword>
<proteinExistence type="predicted"/>
<evidence type="ECO:0000259" key="7">
    <source>
        <dbReference type="PROSITE" id="PS01180"/>
    </source>
</evidence>
<feature type="signal peptide" evidence="6">
    <location>
        <begin position="1"/>
        <end position="22"/>
    </location>
</feature>
<dbReference type="InterPro" id="IPR000859">
    <property type="entry name" value="CUB_dom"/>
</dbReference>
<dbReference type="SMART" id="SM00042">
    <property type="entry name" value="CUB"/>
    <property type="match status" value="1"/>
</dbReference>
<dbReference type="CDD" id="cd00041">
    <property type="entry name" value="CUB"/>
    <property type="match status" value="1"/>
</dbReference>
<dbReference type="PROSITE" id="PS01180">
    <property type="entry name" value="CUB"/>
    <property type="match status" value="1"/>
</dbReference>
<dbReference type="AlphaFoldDB" id="A0A0B6ZLI1"/>
<accession>A0A0B6ZLI1</accession>
<name>A0A0B6ZLI1_9EUPU</name>
<evidence type="ECO:0000256" key="4">
    <source>
        <dbReference type="SAM" id="MobiDB-lite"/>
    </source>
</evidence>
<dbReference type="SUPFAM" id="SSF49854">
    <property type="entry name" value="Spermadhesin, CUB domain"/>
    <property type="match status" value="1"/>
</dbReference>
<feature type="chain" id="PRO_5002112326" description="CUB domain-containing protein" evidence="6">
    <location>
        <begin position="23"/>
        <end position="310"/>
    </location>
</feature>
<keyword evidence="5" id="KW-1133">Transmembrane helix</keyword>
<evidence type="ECO:0000256" key="3">
    <source>
        <dbReference type="PROSITE-ProRule" id="PRU00059"/>
    </source>
</evidence>